<name>A0A9P6ES77_9AGAR</name>
<gene>
    <name evidence="1" type="ORF">CPB83DRAFT_843573</name>
</gene>
<keyword evidence="2" id="KW-1185">Reference proteome</keyword>
<evidence type="ECO:0000313" key="1">
    <source>
        <dbReference type="EMBL" id="KAF9535151.1"/>
    </source>
</evidence>
<comment type="caution">
    <text evidence="1">The sequence shown here is derived from an EMBL/GenBank/DDBJ whole genome shotgun (WGS) entry which is preliminary data.</text>
</comment>
<accession>A0A9P6ES77</accession>
<organism evidence="1 2">
    <name type="scientific">Crepidotus variabilis</name>
    <dbReference type="NCBI Taxonomy" id="179855"/>
    <lineage>
        <taxon>Eukaryota</taxon>
        <taxon>Fungi</taxon>
        <taxon>Dikarya</taxon>
        <taxon>Basidiomycota</taxon>
        <taxon>Agaricomycotina</taxon>
        <taxon>Agaricomycetes</taxon>
        <taxon>Agaricomycetidae</taxon>
        <taxon>Agaricales</taxon>
        <taxon>Agaricineae</taxon>
        <taxon>Crepidotaceae</taxon>
        <taxon>Crepidotus</taxon>
    </lineage>
</organism>
<dbReference type="EMBL" id="MU157825">
    <property type="protein sequence ID" value="KAF9535151.1"/>
    <property type="molecule type" value="Genomic_DNA"/>
</dbReference>
<evidence type="ECO:0000313" key="2">
    <source>
        <dbReference type="Proteomes" id="UP000807306"/>
    </source>
</evidence>
<reference evidence="1" key="1">
    <citation type="submission" date="2020-11" db="EMBL/GenBank/DDBJ databases">
        <authorList>
            <consortium name="DOE Joint Genome Institute"/>
            <person name="Ahrendt S."/>
            <person name="Riley R."/>
            <person name="Andreopoulos W."/>
            <person name="Labutti K."/>
            <person name="Pangilinan J."/>
            <person name="Ruiz-Duenas F.J."/>
            <person name="Barrasa J.M."/>
            <person name="Sanchez-Garcia M."/>
            <person name="Camarero S."/>
            <person name="Miyauchi S."/>
            <person name="Serrano A."/>
            <person name="Linde D."/>
            <person name="Babiker R."/>
            <person name="Drula E."/>
            <person name="Ayuso-Fernandez I."/>
            <person name="Pacheco R."/>
            <person name="Padilla G."/>
            <person name="Ferreira P."/>
            <person name="Barriuso J."/>
            <person name="Kellner H."/>
            <person name="Castanera R."/>
            <person name="Alfaro M."/>
            <person name="Ramirez L."/>
            <person name="Pisabarro A.G."/>
            <person name="Kuo A."/>
            <person name="Tritt A."/>
            <person name="Lipzen A."/>
            <person name="He G."/>
            <person name="Yan M."/>
            <person name="Ng V."/>
            <person name="Cullen D."/>
            <person name="Martin F."/>
            <person name="Rosso M.-N."/>
            <person name="Henrissat B."/>
            <person name="Hibbett D."/>
            <person name="Martinez A.T."/>
            <person name="Grigoriev I.V."/>
        </authorList>
    </citation>
    <scope>NUCLEOTIDE SEQUENCE</scope>
    <source>
        <strain evidence="1">CBS 506.95</strain>
    </source>
</reference>
<protein>
    <submittedName>
        <fullName evidence="1">Uncharacterized protein</fullName>
    </submittedName>
</protein>
<proteinExistence type="predicted"/>
<dbReference type="AlphaFoldDB" id="A0A9P6ES77"/>
<sequence length="86" mass="9718">MPSLFWFIPVSRRSTVDAFSIVHISLLALERRQHAEVDLCSRKFATSRQLSFDLVGARGNLLSCYESPLKKSSHVFDNCTSFLLGL</sequence>
<dbReference type="Proteomes" id="UP000807306">
    <property type="component" value="Unassembled WGS sequence"/>
</dbReference>
<feature type="non-terminal residue" evidence="1">
    <location>
        <position position="86"/>
    </location>
</feature>